<proteinExistence type="predicted"/>
<dbReference type="PANTHER" id="PTHR45527:SF1">
    <property type="entry name" value="FATTY ACID SYNTHASE"/>
    <property type="match status" value="1"/>
</dbReference>
<dbReference type="InterPro" id="IPR023213">
    <property type="entry name" value="CAT-like_dom_sf"/>
</dbReference>
<dbReference type="eggNOG" id="COG1020">
    <property type="taxonomic scope" value="Bacteria"/>
</dbReference>
<dbReference type="Pfam" id="PF00668">
    <property type="entry name" value="Condensation"/>
    <property type="match status" value="1"/>
</dbReference>
<dbReference type="Proteomes" id="UP000027439">
    <property type="component" value="Unassembled WGS sequence"/>
</dbReference>
<gene>
    <name evidence="2" type="ORF">BG57_10985</name>
</gene>
<dbReference type="GO" id="GO:0031177">
    <property type="term" value="F:phosphopantetheine binding"/>
    <property type="evidence" value="ECO:0007669"/>
    <property type="project" value="TreeGrafter"/>
</dbReference>
<dbReference type="PANTHER" id="PTHR45527">
    <property type="entry name" value="NONRIBOSOMAL PEPTIDE SYNTHETASE"/>
    <property type="match status" value="1"/>
</dbReference>
<comment type="caution">
    <text evidence="2">The sequence shown here is derived from an EMBL/GenBank/DDBJ whole genome shotgun (WGS) entry which is preliminary data.</text>
</comment>
<organism evidence="2 3">
    <name type="scientific">Caballeronia grimmiae</name>
    <dbReference type="NCBI Taxonomy" id="1071679"/>
    <lineage>
        <taxon>Bacteria</taxon>
        <taxon>Pseudomonadati</taxon>
        <taxon>Pseudomonadota</taxon>
        <taxon>Betaproteobacteria</taxon>
        <taxon>Burkholderiales</taxon>
        <taxon>Burkholderiaceae</taxon>
        <taxon>Caballeronia</taxon>
    </lineage>
</organism>
<reference evidence="2 3" key="1">
    <citation type="submission" date="2014-03" db="EMBL/GenBank/DDBJ databases">
        <title>Draft Genome Sequences of Four Burkholderia Strains.</title>
        <authorList>
            <person name="Liu X.Y."/>
            <person name="Li C.X."/>
            <person name="Xu J.H."/>
        </authorList>
    </citation>
    <scope>NUCLEOTIDE SEQUENCE [LARGE SCALE GENOMIC DNA]</scope>
    <source>
        <strain evidence="2 3">R27</strain>
    </source>
</reference>
<accession>A0A069P8P4</accession>
<dbReference type="AlphaFoldDB" id="A0A069P8P4"/>
<evidence type="ECO:0000259" key="1">
    <source>
        <dbReference type="Pfam" id="PF00668"/>
    </source>
</evidence>
<name>A0A069P8P4_9BURK</name>
<dbReference type="GO" id="GO:0043041">
    <property type="term" value="P:amino acid activation for nonribosomal peptide biosynthetic process"/>
    <property type="evidence" value="ECO:0007669"/>
    <property type="project" value="TreeGrafter"/>
</dbReference>
<dbReference type="GO" id="GO:0005737">
    <property type="term" value="C:cytoplasm"/>
    <property type="evidence" value="ECO:0007669"/>
    <property type="project" value="TreeGrafter"/>
</dbReference>
<evidence type="ECO:0000313" key="2">
    <source>
        <dbReference type="EMBL" id="KDR37035.1"/>
    </source>
</evidence>
<dbReference type="EMBL" id="JFHE01000002">
    <property type="protein sequence ID" value="KDR37035.1"/>
    <property type="molecule type" value="Genomic_DNA"/>
</dbReference>
<dbReference type="InterPro" id="IPR001242">
    <property type="entry name" value="Condensation_dom"/>
</dbReference>
<feature type="domain" description="Condensation" evidence="1">
    <location>
        <begin position="21"/>
        <end position="261"/>
    </location>
</feature>
<sequence>MHTHIQSMSRTQARAATPTTAFRNLCAVFRLSGAPDSERLGRAVAHVARHCKPLRWRVIRGDDGPRYLLHDAALASLEVVDLDDTDEARNTTAIETLCARPLRIDAGAPWSITLLRGAANGYLVFACHPALLDRFSLQPLFASLSRAYAGETFADDLALDQEGILEAERVSMEPQQWQSDLAFWVRQLADGEFAWQPPRVEGAPGESGFAMPLGGALSRALREQAHALGLSVEFLLQSCLHVVLQKMSRQSSVITAHHRRGSEQSYDRAGHDERVRFICSEFDETMTLRQFLQHAAVRFAMADFHSNIPPAMSSTNSSVCGRTTVARPPCCASATTYRTMRSFSATFAANCLRASAGVPSARTSRSTCARAETSRSMCRSVIRKARVDWPSRWNTMRRFCRGSTRNSTHRLPGWISIPHRSRRAVARGRTAARLRRRRAMCSLASTISCAPSPMRPR</sequence>
<dbReference type="Gene3D" id="3.30.559.30">
    <property type="entry name" value="Nonribosomal peptide synthetase, condensation domain"/>
    <property type="match status" value="1"/>
</dbReference>
<dbReference type="Gene3D" id="3.30.559.10">
    <property type="entry name" value="Chloramphenicol acetyltransferase-like domain"/>
    <property type="match status" value="1"/>
</dbReference>
<dbReference type="STRING" id="1071679.BG57_10985"/>
<dbReference type="GO" id="GO:0044550">
    <property type="term" value="P:secondary metabolite biosynthetic process"/>
    <property type="evidence" value="ECO:0007669"/>
    <property type="project" value="TreeGrafter"/>
</dbReference>
<dbReference type="SUPFAM" id="SSF52777">
    <property type="entry name" value="CoA-dependent acyltransferases"/>
    <property type="match status" value="2"/>
</dbReference>
<dbReference type="GO" id="GO:0003824">
    <property type="term" value="F:catalytic activity"/>
    <property type="evidence" value="ECO:0007669"/>
    <property type="project" value="InterPro"/>
</dbReference>
<evidence type="ECO:0000313" key="3">
    <source>
        <dbReference type="Proteomes" id="UP000027439"/>
    </source>
</evidence>
<protein>
    <recommendedName>
        <fullName evidence="1">Condensation domain-containing protein</fullName>
    </recommendedName>
</protein>